<dbReference type="SMART" id="SM00854">
    <property type="entry name" value="PGA_cap"/>
    <property type="match status" value="1"/>
</dbReference>
<gene>
    <name evidence="3" type="ORF">UU67_C0048G0005</name>
</gene>
<evidence type="ECO:0000313" key="4">
    <source>
        <dbReference type="Proteomes" id="UP000034753"/>
    </source>
</evidence>
<dbReference type="InterPro" id="IPR029052">
    <property type="entry name" value="Metallo-depent_PP-like"/>
</dbReference>
<protein>
    <submittedName>
        <fullName evidence="3">Capsule biosynthesis protein CapA</fullName>
    </submittedName>
</protein>
<dbReference type="InterPro" id="IPR019079">
    <property type="entry name" value="Capsule_synth_CapA"/>
</dbReference>
<evidence type="ECO:0000259" key="2">
    <source>
        <dbReference type="SMART" id="SM00854"/>
    </source>
</evidence>
<sequence length="328" mass="36219">MKRVILIVLICLAIAAGGFLLFTHQDFSFKGGEGFSIFSTPTPMNTILIFTGDIMLGRSVEIKLNKYGAGDYFFPFARISEWLNSADLTFANLEGPVSDRGIKVGSIYSFRFNPLVTKALKKAGFDVVSLANNHIWDYGPQAFLDTLDNLKTGGIDYVGAGKNFTEAHGGLTKEINGTRITFLAYTPLLAKSLNATADHFGINVLDLDQMDLDIKSAKARSDLVVVSFHFGEEYKPKHNQFQETVAYRAVDAGADLIIGHHPHVAEDLEQYQGKWIAYSLGNFIFDQYFSPETMQGLVLRVTLSGKTISKVEPLTVQLNSNFQPALID</sequence>
<dbReference type="PANTHER" id="PTHR33393:SF11">
    <property type="entry name" value="POLYGLUTAMINE SYNTHESIS ACCESSORY PROTEIN RV0574C-RELATED"/>
    <property type="match status" value="1"/>
</dbReference>
<organism evidence="3 4">
    <name type="scientific">Candidatus Daviesbacteria bacterium GW2011_GWB1_41_5</name>
    <dbReference type="NCBI Taxonomy" id="1618429"/>
    <lineage>
        <taxon>Bacteria</taxon>
        <taxon>Candidatus Daviesiibacteriota</taxon>
    </lineage>
</organism>
<dbReference type="EMBL" id="LCBN01000048">
    <property type="protein sequence ID" value="KKS12598.1"/>
    <property type="molecule type" value="Genomic_DNA"/>
</dbReference>
<proteinExistence type="inferred from homology"/>
<evidence type="ECO:0000313" key="3">
    <source>
        <dbReference type="EMBL" id="KKS12598.1"/>
    </source>
</evidence>
<evidence type="ECO:0000256" key="1">
    <source>
        <dbReference type="ARBA" id="ARBA00005662"/>
    </source>
</evidence>
<dbReference type="Pfam" id="PF09587">
    <property type="entry name" value="PGA_cap"/>
    <property type="match status" value="1"/>
</dbReference>
<dbReference type="Gene3D" id="3.60.21.10">
    <property type="match status" value="1"/>
</dbReference>
<comment type="similarity">
    <text evidence="1">Belongs to the CapA family.</text>
</comment>
<feature type="domain" description="Capsule synthesis protein CapA" evidence="2">
    <location>
        <begin position="47"/>
        <end position="287"/>
    </location>
</feature>
<dbReference type="InterPro" id="IPR052169">
    <property type="entry name" value="CW_Biosynth-Accessory"/>
</dbReference>
<comment type="caution">
    <text evidence="3">The sequence shown here is derived from an EMBL/GenBank/DDBJ whole genome shotgun (WGS) entry which is preliminary data.</text>
</comment>
<dbReference type="Proteomes" id="UP000034753">
    <property type="component" value="Unassembled WGS sequence"/>
</dbReference>
<dbReference type="CDD" id="cd07381">
    <property type="entry name" value="MPP_CapA"/>
    <property type="match status" value="1"/>
</dbReference>
<accession>A0A0G0ZHX6</accession>
<dbReference type="PANTHER" id="PTHR33393">
    <property type="entry name" value="POLYGLUTAMINE SYNTHESIS ACCESSORY PROTEIN RV0574C-RELATED"/>
    <property type="match status" value="1"/>
</dbReference>
<reference evidence="3 4" key="1">
    <citation type="journal article" date="2015" name="Nature">
        <title>rRNA introns, odd ribosomes, and small enigmatic genomes across a large radiation of phyla.</title>
        <authorList>
            <person name="Brown C.T."/>
            <person name="Hug L.A."/>
            <person name="Thomas B.C."/>
            <person name="Sharon I."/>
            <person name="Castelle C.J."/>
            <person name="Singh A."/>
            <person name="Wilkins M.J."/>
            <person name="Williams K.H."/>
            <person name="Banfield J.F."/>
        </authorList>
    </citation>
    <scope>NUCLEOTIDE SEQUENCE [LARGE SCALE GENOMIC DNA]</scope>
</reference>
<dbReference type="SUPFAM" id="SSF56300">
    <property type="entry name" value="Metallo-dependent phosphatases"/>
    <property type="match status" value="1"/>
</dbReference>
<name>A0A0G0ZHX6_9BACT</name>
<dbReference type="AlphaFoldDB" id="A0A0G0ZHX6"/>